<dbReference type="Pfam" id="PF02452">
    <property type="entry name" value="PemK_toxin"/>
    <property type="match status" value="1"/>
</dbReference>
<sequence length="110" mass="12281">MKVAAGDILWVDLSPTKGHEQRGHRPVLVISETPTNHTFAIVVPLTSRDKGYPTSHRLRTEDPEQISVALCQQVRTIDVRQRVTGRLGAATRDDLDAVRDIVARLIGRYT</sequence>
<keyword evidence="3" id="KW-0540">Nuclease</keyword>
<dbReference type="PANTHER" id="PTHR33988">
    <property type="entry name" value="ENDORIBONUCLEASE MAZF-RELATED"/>
    <property type="match status" value="1"/>
</dbReference>
<keyword evidence="3" id="KW-0255">Endonuclease</keyword>
<evidence type="ECO:0000256" key="1">
    <source>
        <dbReference type="ARBA" id="ARBA00007521"/>
    </source>
</evidence>
<evidence type="ECO:0000256" key="3">
    <source>
        <dbReference type="PIRNR" id="PIRNR033490"/>
    </source>
</evidence>
<gene>
    <name evidence="4" type="ORF">GCM10023216_09990</name>
</gene>
<reference evidence="5" key="1">
    <citation type="journal article" date="2019" name="Int. J. Syst. Evol. Microbiol.">
        <title>The Global Catalogue of Microorganisms (GCM) 10K type strain sequencing project: providing services to taxonomists for standard genome sequencing and annotation.</title>
        <authorList>
            <consortium name="The Broad Institute Genomics Platform"/>
            <consortium name="The Broad Institute Genome Sequencing Center for Infectious Disease"/>
            <person name="Wu L."/>
            <person name="Ma J."/>
        </authorList>
    </citation>
    <scope>NUCLEOTIDE SEQUENCE [LARGE SCALE GENOMIC DNA]</scope>
    <source>
        <strain evidence="5">JCM 18063</strain>
    </source>
</reference>
<dbReference type="SUPFAM" id="SSF50118">
    <property type="entry name" value="Cell growth inhibitor/plasmid maintenance toxic component"/>
    <property type="match status" value="1"/>
</dbReference>
<protein>
    <recommendedName>
        <fullName evidence="3">mRNA interferase</fullName>
        <ecNumber evidence="3">3.1.-.-</ecNumber>
    </recommendedName>
</protein>
<keyword evidence="3" id="KW-0378">Hydrolase</keyword>
<dbReference type="PIRSF" id="PIRSF033490">
    <property type="entry name" value="MazF"/>
    <property type="match status" value="1"/>
</dbReference>
<dbReference type="InterPro" id="IPR011067">
    <property type="entry name" value="Plasmid_toxin/cell-grow_inhib"/>
</dbReference>
<proteinExistence type="inferred from homology"/>
<evidence type="ECO:0000256" key="2">
    <source>
        <dbReference type="ARBA" id="ARBA00022649"/>
    </source>
</evidence>
<accession>A0ABP8Y655</accession>
<dbReference type="Proteomes" id="UP001500956">
    <property type="component" value="Unassembled WGS sequence"/>
</dbReference>
<comment type="caution">
    <text evidence="4">The sequence shown here is derived from an EMBL/GenBank/DDBJ whole genome shotgun (WGS) entry which is preliminary data.</text>
</comment>
<organism evidence="4 5">
    <name type="scientific">Isoptericola chiayiensis</name>
    <dbReference type="NCBI Taxonomy" id="579446"/>
    <lineage>
        <taxon>Bacteria</taxon>
        <taxon>Bacillati</taxon>
        <taxon>Actinomycetota</taxon>
        <taxon>Actinomycetes</taxon>
        <taxon>Micrococcales</taxon>
        <taxon>Promicromonosporaceae</taxon>
        <taxon>Isoptericola</taxon>
    </lineage>
</organism>
<keyword evidence="5" id="KW-1185">Reference proteome</keyword>
<dbReference type="Gene3D" id="2.30.30.110">
    <property type="match status" value="1"/>
</dbReference>
<dbReference type="InterPro" id="IPR003477">
    <property type="entry name" value="PemK-like"/>
</dbReference>
<dbReference type="EMBL" id="BAABID010000006">
    <property type="protein sequence ID" value="GAA4722684.1"/>
    <property type="molecule type" value="Genomic_DNA"/>
</dbReference>
<dbReference type="RefSeq" id="WP_172150796.1">
    <property type="nucleotide sequence ID" value="NZ_BAABID010000006.1"/>
</dbReference>
<evidence type="ECO:0000313" key="4">
    <source>
        <dbReference type="EMBL" id="GAA4722684.1"/>
    </source>
</evidence>
<name>A0ABP8Y655_9MICO</name>
<keyword evidence="2" id="KW-1277">Toxin-antitoxin system</keyword>
<comment type="similarity">
    <text evidence="1 3">Belongs to the PemK/MazF family.</text>
</comment>
<dbReference type="EC" id="3.1.-.-" evidence="3"/>
<comment type="function">
    <text evidence="3">Toxic component of a type II toxin-antitoxin (TA) system.</text>
</comment>
<evidence type="ECO:0000313" key="5">
    <source>
        <dbReference type="Proteomes" id="UP001500956"/>
    </source>
</evidence>